<gene>
    <name evidence="2" type="ORF">MGALJ_44050</name>
</gene>
<dbReference type="KEGG" id="mgau:MGALJ_44050"/>
<accession>A0A9W4FH56</accession>
<feature type="region of interest" description="Disordered" evidence="1">
    <location>
        <begin position="50"/>
        <end position="72"/>
    </location>
</feature>
<reference evidence="2 3" key="1">
    <citation type="journal article" date="2019" name="Emerg. Microbes Infect.">
        <title>Comprehensive subspecies identification of 175 nontuberculous mycobacteria species based on 7547 genomic profiles.</title>
        <authorList>
            <person name="Matsumoto Y."/>
            <person name="Kinjo T."/>
            <person name="Motooka D."/>
            <person name="Nabeya D."/>
            <person name="Jung N."/>
            <person name="Uechi K."/>
            <person name="Horii T."/>
            <person name="Iida T."/>
            <person name="Fujita J."/>
            <person name="Nakamura S."/>
        </authorList>
    </citation>
    <scope>NUCLEOTIDE SEQUENCE [LARGE SCALE GENOMIC DNA]</scope>
    <source>
        <strain evidence="2 3">JCM 6399</strain>
    </source>
</reference>
<proteinExistence type="predicted"/>
<evidence type="ECO:0000256" key="1">
    <source>
        <dbReference type="SAM" id="MobiDB-lite"/>
    </source>
</evidence>
<organism evidence="2 3">
    <name type="scientific">Mycobacterium gallinarum</name>
    <dbReference type="NCBI Taxonomy" id="39689"/>
    <lineage>
        <taxon>Bacteria</taxon>
        <taxon>Bacillati</taxon>
        <taxon>Actinomycetota</taxon>
        <taxon>Actinomycetes</taxon>
        <taxon>Mycobacteriales</taxon>
        <taxon>Mycobacteriaceae</taxon>
        <taxon>Mycobacterium</taxon>
    </lineage>
</organism>
<protein>
    <submittedName>
        <fullName evidence="2">Uncharacterized protein</fullName>
    </submittedName>
</protein>
<evidence type="ECO:0000313" key="3">
    <source>
        <dbReference type="Proteomes" id="UP000465785"/>
    </source>
</evidence>
<dbReference type="RefSeq" id="WP_163732786.1">
    <property type="nucleotide sequence ID" value="NZ_AP022601.1"/>
</dbReference>
<name>A0A9W4FH56_9MYCO</name>
<dbReference type="EMBL" id="AP022601">
    <property type="protein sequence ID" value="BBY94736.1"/>
    <property type="molecule type" value="Genomic_DNA"/>
</dbReference>
<dbReference type="Proteomes" id="UP000465785">
    <property type="component" value="Chromosome"/>
</dbReference>
<sequence length="72" mass="8124">MDRLVRRLNEVDYLSLSVAHFVATSVKELGRFVEFLLDGFEISDPSIKSARRCTRSPTGPEANTAEQLRTLL</sequence>
<dbReference type="AlphaFoldDB" id="A0A9W4FH56"/>
<keyword evidence="3" id="KW-1185">Reference proteome</keyword>
<evidence type="ECO:0000313" key="2">
    <source>
        <dbReference type="EMBL" id="BBY94736.1"/>
    </source>
</evidence>